<gene>
    <name evidence="2" type="ORF">SCHPADRAFT_909124</name>
    <name evidence="1" type="ORF">SCHPADRAFT_909328</name>
</gene>
<accession>A0A0H2R7G2</accession>
<organism evidence="2 3">
    <name type="scientific">Schizopora paradoxa</name>
    <dbReference type="NCBI Taxonomy" id="27342"/>
    <lineage>
        <taxon>Eukaryota</taxon>
        <taxon>Fungi</taxon>
        <taxon>Dikarya</taxon>
        <taxon>Basidiomycota</taxon>
        <taxon>Agaricomycotina</taxon>
        <taxon>Agaricomycetes</taxon>
        <taxon>Hymenochaetales</taxon>
        <taxon>Schizoporaceae</taxon>
        <taxon>Schizopora</taxon>
    </lineage>
</organism>
<evidence type="ECO:0000313" key="2">
    <source>
        <dbReference type="EMBL" id="KLO07804.1"/>
    </source>
</evidence>
<dbReference type="Proteomes" id="UP000053477">
    <property type="component" value="Unassembled WGS sequence"/>
</dbReference>
<reference evidence="2 3" key="1">
    <citation type="submission" date="2015-04" db="EMBL/GenBank/DDBJ databases">
        <title>Complete genome sequence of Schizopora paradoxa KUC8140, a cosmopolitan wood degrader in East Asia.</title>
        <authorList>
            <consortium name="DOE Joint Genome Institute"/>
            <person name="Min B."/>
            <person name="Park H."/>
            <person name="Jang Y."/>
            <person name="Kim J.-J."/>
            <person name="Kim K.H."/>
            <person name="Pangilinan J."/>
            <person name="Lipzen A."/>
            <person name="Riley R."/>
            <person name="Grigoriev I.V."/>
            <person name="Spatafora J.W."/>
            <person name="Choi I.-G."/>
        </authorList>
    </citation>
    <scope>NUCLEOTIDE SEQUENCE [LARGE SCALE GENOMIC DNA]</scope>
    <source>
        <strain evidence="2 3">KUC8140</strain>
    </source>
</reference>
<dbReference type="EMBL" id="KQ086130">
    <property type="protein sequence ID" value="KLO07611.1"/>
    <property type="molecule type" value="Genomic_DNA"/>
</dbReference>
<proteinExistence type="predicted"/>
<evidence type="ECO:0000313" key="1">
    <source>
        <dbReference type="EMBL" id="KLO07611.1"/>
    </source>
</evidence>
<dbReference type="AlphaFoldDB" id="A0A0H2R7G2"/>
<dbReference type="EMBL" id="KQ086119">
    <property type="protein sequence ID" value="KLO07804.1"/>
    <property type="molecule type" value="Genomic_DNA"/>
</dbReference>
<protein>
    <submittedName>
        <fullName evidence="2">Uncharacterized protein</fullName>
    </submittedName>
</protein>
<sequence length="54" mass="6639">MFHWWGYCSTPSLKWTLWRFLHGVHVDFIPHVVSSKRGYDFSKEDFYRSRRGCQ</sequence>
<evidence type="ECO:0000313" key="3">
    <source>
        <dbReference type="Proteomes" id="UP000053477"/>
    </source>
</evidence>
<name>A0A0H2R7G2_9AGAM</name>
<keyword evidence="3" id="KW-1185">Reference proteome</keyword>